<keyword evidence="2" id="KW-0812">Transmembrane</keyword>
<evidence type="ECO:0000313" key="4">
    <source>
        <dbReference type="Proteomes" id="UP000436088"/>
    </source>
</evidence>
<evidence type="ECO:0000256" key="2">
    <source>
        <dbReference type="SAM" id="Phobius"/>
    </source>
</evidence>
<reference evidence="3" key="1">
    <citation type="submission" date="2019-09" db="EMBL/GenBank/DDBJ databases">
        <title>Draft genome information of white flower Hibiscus syriacus.</title>
        <authorList>
            <person name="Kim Y.-M."/>
        </authorList>
    </citation>
    <scope>NUCLEOTIDE SEQUENCE [LARGE SCALE GENOMIC DNA]</scope>
    <source>
        <strain evidence="3">YM2019G1</strain>
    </source>
</reference>
<name>A0A6A2ZV55_HIBSY</name>
<comment type="caution">
    <text evidence="3">The sequence shown here is derived from an EMBL/GenBank/DDBJ whole genome shotgun (WGS) entry which is preliminary data.</text>
</comment>
<dbReference type="Proteomes" id="UP000436088">
    <property type="component" value="Unassembled WGS sequence"/>
</dbReference>
<organism evidence="3 4">
    <name type="scientific">Hibiscus syriacus</name>
    <name type="common">Rose of Sharon</name>
    <dbReference type="NCBI Taxonomy" id="106335"/>
    <lineage>
        <taxon>Eukaryota</taxon>
        <taxon>Viridiplantae</taxon>
        <taxon>Streptophyta</taxon>
        <taxon>Embryophyta</taxon>
        <taxon>Tracheophyta</taxon>
        <taxon>Spermatophyta</taxon>
        <taxon>Magnoliopsida</taxon>
        <taxon>eudicotyledons</taxon>
        <taxon>Gunneridae</taxon>
        <taxon>Pentapetalae</taxon>
        <taxon>rosids</taxon>
        <taxon>malvids</taxon>
        <taxon>Malvales</taxon>
        <taxon>Malvaceae</taxon>
        <taxon>Malvoideae</taxon>
        <taxon>Hibiscus</taxon>
    </lineage>
</organism>
<sequence length="93" mass="10331">MENSGNSSDFMTNPKSPSSSSSRANFCKKQKVSDPPSCLKIPSYERSRFATIDVVILIAVIAAFGFRLFPTLKSISLKVLSSLKLPFIWLKMK</sequence>
<accession>A0A6A2ZV55</accession>
<protein>
    <submittedName>
        <fullName evidence="3">Dof zinc finger protein DOF5.2</fullName>
    </submittedName>
</protein>
<keyword evidence="2" id="KW-1133">Transmembrane helix</keyword>
<proteinExistence type="predicted"/>
<dbReference type="AlphaFoldDB" id="A0A6A2ZV55"/>
<gene>
    <name evidence="3" type="ORF">F3Y22_tig00110691pilonHSYRG00164</name>
</gene>
<evidence type="ECO:0000313" key="3">
    <source>
        <dbReference type="EMBL" id="KAE8695778.1"/>
    </source>
</evidence>
<feature type="compositionally biased region" description="Polar residues" evidence="1">
    <location>
        <begin position="1"/>
        <end position="15"/>
    </location>
</feature>
<keyword evidence="2" id="KW-0472">Membrane</keyword>
<keyword evidence="4" id="KW-1185">Reference proteome</keyword>
<evidence type="ECO:0000256" key="1">
    <source>
        <dbReference type="SAM" id="MobiDB-lite"/>
    </source>
</evidence>
<feature type="region of interest" description="Disordered" evidence="1">
    <location>
        <begin position="1"/>
        <end position="35"/>
    </location>
</feature>
<feature type="transmembrane region" description="Helical" evidence="2">
    <location>
        <begin position="49"/>
        <end position="69"/>
    </location>
</feature>
<dbReference type="EMBL" id="VEPZ02001075">
    <property type="protein sequence ID" value="KAE8695778.1"/>
    <property type="molecule type" value="Genomic_DNA"/>
</dbReference>